<evidence type="ECO:0000256" key="7">
    <source>
        <dbReference type="ARBA" id="ARBA00030836"/>
    </source>
</evidence>
<accession>A0ABM6RNQ4</accession>
<evidence type="ECO:0000256" key="6">
    <source>
        <dbReference type="ARBA" id="ARBA00022807"/>
    </source>
</evidence>
<keyword evidence="6" id="KW-0788">Thiol protease</keyword>
<keyword evidence="5" id="KW-0378">Hydrolase</keyword>
<evidence type="ECO:0000256" key="3">
    <source>
        <dbReference type="ARBA" id="ARBA00022490"/>
    </source>
</evidence>
<reference evidence="9 10" key="1">
    <citation type="journal article" date="2019" name="Sci. Rep.">
        <title>Sulfobacillus thermotolerans: new insights into resistance and metabolic capacities of acidophilic chemolithotrophs.</title>
        <authorList>
            <person name="Panyushkina A.E."/>
            <person name="Babenko V.V."/>
            <person name="Nikitina A.S."/>
            <person name="Selezneva O.V."/>
            <person name="Tsaplina I.A."/>
            <person name="Letarova M.A."/>
            <person name="Kostryukova E.S."/>
            <person name="Letarov A.V."/>
        </authorList>
    </citation>
    <scope>NUCLEOTIDE SEQUENCE [LARGE SCALE GENOMIC DNA]</scope>
    <source>
        <strain evidence="9 10">Kr1</strain>
    </source>
</reference>
<keyword evidence="4" id="KW-0645">Protease</keyword>
<dbReference type="Proteomes" id="UP000325292">
    <property type="component" value="Chromosome"/>
</dbReference>
<dbReference type="InterPro" id="IPR036440">
    <property type="entry name" value="Peptidase_C15-like_sf"/>
</dbReference>
<evidence type="ECO:0000256" key="1">
    <source>
        <dbReference type="ARBA" id="ARBA00006641"/>
    </source>
</evidence>
<dbReference type="PANTHER" id="PTHR23402">
    <property type="entry name" value="PROTEASE FAMILY C15 PYROGLUTAMYL-PEPTIDASE I-RELATED"/>
    <property type="match status" value="1"/>
</dbReference>
<dbReference type="Gene3D" id="3.40.630.20">
    <property type="entry name" value="Peptidase C15, pyroglutamyl peptidase I-like"/>
    <property type="match status" value="1"/>
</dbReference>
<dbReference type="EMBL" id="CP019454">
    <property type="protein sequence ID" value="AUW93016.1"/>
    <property type="molecule type" value="Genomic_DNA"/>
</dbReference>
<evidence type="ECO:0000256" key="2">
    <source>
        <dbReference type="ARBA" id="ARBA00019191"/>
    </source>
</evidence>
<dbReference type="SUPFAM" id="SSF53182">
    <property type="entry name" value="Pyrrolidone carboxyl peptidase (pyroglutamate aminopeptidase)"/>
    <property type="match status" value="1"/>
</dbReference>
<dbReference type="PRINTS" id="PR00706">
    <property type="entry name" value="PYROGLUPTASE"/>
</dbReference>
<sequence>MILLTYFDPFGDDPVNVSREVALHLPSRDYVIRRELATSKQDVERQLPAFIQETSPHAILCLGQAQGRAVPTLERVAINLLDSRIADNRQEVYHDHRIVADGPDAYFSTLPLRQLQEAVHAQGYPLELSLSAGTFMCNQALYWARHTAQALPAGFLHLPLLPSQALRHPKTPSMSLEDQTAVLDIVLRTLWQWLMSPA</sequence>
<dbReference type="RefSeq" id="WP_103374919.1">
    <property type="nucleotide sequence ID" value="NZ_CP133983.1"/>
</dbReference>
<protein>
    <recommendedName>
        <fullName evidence="2">Pyrrolidone-carboxylate peptidase</fullName>
    </recommendedName>
    <alternativeName>
        <fullName evidence="7">5-oxoprolyl-peptidase</fullName>
    </alternativeName>
    <alternativeName>
        <fullName evidence="8">Pyroglutamyl-peptidase I</fullName>
    </alternativeName>
</protein>
<keyword evidence="3" id="KW-0963">Cytoplasm</keyword>
<dbReference type="InterPro" id="IPR000816">
    <property type="entry name" value="Peptidase_C15"/>
</dbReference>
<dbReference type="CDD" id="cd00501">
    <property type="entry name" value="Peptidase_C15"/>
    <property type="match status" value="1"/>
</dbReference>
<gene>
    <name evidence="9" type="ORF">BXT84_02830</name>
</gene>
<evidence type="ECO:0000256" key="8">
    <source>
        <dbReference type="ARBA" id="ARBA00031559"/>
    </source>
</evidence>
<evidence type="ECO:0000313" key="9">
    <source>
        <dbReference type="EMBL" id="AUW93016.1"/>
    </source>
</evidence>
<organism evidence="9 10">
    <name type="scientific">Sulfobacillus thermotolerans</name>
    <dbReference type="NCBI Taxonomy" id="338644"/>
    <lineage>
        <taxon>Bacteria</taxon>
        <taxon>Bacillati</taxon>
        <taxon>Bacillota</taxon>
        <taxon>Clostridia</taxon>
        <taxon>Eubacteriales</taxon>
        <taxon>Clostridiales Family XVII. Incertae Sedis</taxon>
        <taxon>Sulfobacillus</taxon>
    </lineage>
</organism>
<name>A0ABM6RNQ4_9FIRM</name>
<evidence type="ECO:0000256" key="5">
    <source>
        <dbReference type="ARBA" id="ARBA00022801"/>
    </source>
</evidence>
<dbReference type="PANTHER" id="PTHR23402:SF1">
    <property type="entry name" value="PYROGLUTAMYL-PEPTIDASE I"/>
    <property type="match status" value="1"/>
</dbReference>
<comment type="similarity">
    <text evidence="1">Belongs to the peptidase C15 family.</text>
</comment>
<evidence type="ECO:0000313" key="10">
    <source>
        <dbReference type="Proteomes" id="UP000325292"/>
    </source>
</evidence>
<evidence type="ECO:0000256" key="4">
    <source>
        <dbReference type="ARBA" id="ARBA00022670"/>
    </source>
</evidence>
<dbReference type="InterPro" id="IPR016125">
    <property type="entry name" value="Peptidase_C15-like"/>
</dbReference>
<keyword evidence="10" id="KW-1185">Reference proteome</keyword>
<dbReference type="Pfam" id="PF01470">
    <property type="entry name" value="Peptidase_C15"/>
    <property type="match status" value="1"/>
</dbReference>
<proteinExistence type="inferred from homology"/>
<dbReference type="PIRSF" id="PIRSF015592">
    <property type="entry name" value="Prld-crbxl_pptds"/>
    <property type="match status" value="1"/>
</dbReference>